<dbReference type="EMBL" id="CP013704">
    <property type="protein sequence ID" value="APR64560.1"/>
    <property type="molecule type" value="Genomic_DNA"/>
</dbReference>
<reference evidence="1" key="1">
    <citation type="submission" date="2015-12" db="EMBL/GenBank/DDBJ databases">
        <title>Chromosome of the avian spirochetosis agent Borrelia anserina Es.</title>
        <authorList>
            <person name="Elbir H."/>
            <person name="Sitlani P."/>
            <person name="Bergstroem S."/>
            <person name="Barbour A.G."/>
        </authorList>
    </citation>
    <scope>NUCLEOTIDE SEQUENCE [LARGE SCALE GENOMIC DNA]</scope>
    <source>
        <strain evidence="1">Es</strain>
    </source>
</reference>
<evidence type="ECO:0000313" key="2">
    <source>
        <dbReference type="Proteomes" id="UP000185502"/>
    </source>
</evidence>
<dbReference type="RefSeq" id="WP_025419279.1">
    <property type="nucleotide sequence ID" value="NZ_CP013704.1"/>
</dbReference>
<sequence>MNKEYFVYCSFLLFIVNIASSLAFDNKYITYNLDFSSENQEFLVNTNSKFNFFFKDDAWIYIKNDNNKSFIKLLAESYQDGVAIFTFQTSSNFGSIMLTFKYQNVKDSREFTKNVILKIVKKEGISKLDEINLGDNLDVNKGIETNKSSGLGNKSANNLSLRDVMKRALNLSYINDYKGAIELLSRYDFDDNEYTLLKAELYYKNGDYLNSYLNYLSLRDKSFNQIFLNLINLGIKLNKVENVLRDVRFLIKNDIDFGEEIYLDILEFLLINGEYDFFLNLSLLYYPKYLDSKFSDRYNYLLGKLYETESEYKDFVKSISYYKRVIDDYPFSSYYDLSKLRYLFLKRFF</sequence>
<proteinExistence type="predicted"/>
<evidence type="ECO:0000313" key="1">
    <source>
        <dbReference type="EMBL" id="APR64560.1"/>
    </source>
</evidence>
<name>A0ABM6FTG0_BORAN</name>
<organism evidence="1 2">
    <name type="scientific">Borrelia anserina Es</name>
    <dbReference type="NCBI Taxonomy" id="1365188"/>
    <lineage>
        <taxon>Bacteria</taxon>
        <taxon>Pseudomonadati</taxon>
        <taxon>Spirochaetota</taxon>
        <taxon>Spirochaetia</taxon>
        <taxon>Spirochaetales</taxon>
        <taxon>Borreliaceae</taxon>
        <taxon>Borrelia</taxon>
    </lineage>
</organism>
<keyword evidence="2" id="KW-1185">Reference proteome</keyword>
<gene>
    <name evidence="1" type="ORF">N187_00205</name>
</gene>
<dbReference type="Proteomes" id="UP000185502">
    <property type="component" value="Chromosome"/>
</dbReference>
<protein>
    <submittedName>
        <fullName evidence="1">Uncharacterized protein</fullName>
    </submittedName>
</protein>
<accession>A0ABM6FTG0</accession>